<sequence>MKPIRKGYSRPITAQPLRTFPTLLQASAFVDRLTAQSAVSYRFNIQQTAADCWTVARVVSGGAA</sequence>
<name>A0A7D7S4X9_9NEIS</name>
<proteinExistence type="predicted"/>
<dbReference type="Proteomes" id="UP000514752">
    <property type="component" value="Chromosome"/>
</dbReference>
<dbReference type="AlphaFoldDB" id="A0A7D7S4X9"/>
<organism evidence="1 2">
    <name type="scientific">Neisseria shayeganii</name>
    <dbReference type="NCBI Taxonomy" id="607712"/>
    <lineage>
        <taxon>Bacteria</taxon>
        <taxon>Pseudomonadati</taxon>
        <taxon>Pseudomonadota</taxon>
        <taxon>Betaproteobacteria</taxon>
        <taxon>Neisseriales</taxon>
        <taxon>Neisseriaceae</taxon>
        <taxon>Neisseria</taxon>
    </lineage>
</organism>
<accession>A0A7D7S4X9</accession>
<dbReference type="RefSeq" id="WP_182122073.1">
    <property type="nucleotide sequence ID" value="NZ_CP059567.1"/>
</dbReference>
<evidence type="ECO:0000313" key="1">
    <source>
        <dbReference type="EMBL" id="QMT40406.1"/>
    </source>
</evidence>
<dbReference type="EMBL" id="CP059567">
    <property type="protein sequence ID" value="QMT40406.1"/>
    <property type="molecule type" value="Genomic_DNA"/>
</dbReference>
<protein>
    <submittedName>
        <fullName evidence="1">Uncharacterized protein</fullName>
    </submittedName>
</protein>
<gene>
    <name evidence="1" type="ORF">H3L94_11360</name>
</gene>
<reference evidence="1 2" key="1">
    <citation type="submission" date="2020-07" db="EMBL/GenBank/DDBJ databases">
        <title>Genomic diversity of species in the Neisseriaceae family.</title>
        <authorList>
            <person name="Vincent A.T."/>
            <person name="Bernet E."/>
            <person name="Veyrier F.J."/>
        </authorList>
    </citation>
    <scope>NUCLEOTIDE SEQUENCE [LARGE SCALE GENOMIC DNA]</scope>
    <source>
        <strain evidence="1 2">DSM 22244</strain>
    </source>
</reference>
<dbReference type="KEGG" id="nsg:H3L94_11360"/>
<evidence type="ECO:0000313" key="2">
    <source>
        <dbReference type="Proteomes" id="UP000514752"/>
    </source>
</evidence>